<sequence length="264" mass="29441">MEASYMDQIARGLYHGAMLLYLYGFAWLCAANDPIRRSRATWIFWSALAVLTVAVILYAVVRRGIPMDVPTQDALLRSWGLGLVLVFISARYKERLLLLAVGLAMALLFVFAFPMPLPSKMRMPPFLSRGLALPLSVLIYDAAAVVFAYCFSLSVFSLFRKKPAPGHASDGAPSKPVTARIGDCALWGLFIFTVSQVTAFIGNLIHHGTYWEWNPIHLTLVSVWMLYAGMVHLRWVNSISQKTLPVAGILGFFTILGFQVIRRL</sequence>
<feature type="transmembrane region" description="Helical" evidence="1">
    <location>
        <begin position="184"/>
        <end position="205"/>
    </location>
</feature>
<gene>
    <name evidence="2" type="ORF">FDQ92_10655</name>
</gene>
<feature type="transmembrane region" description="Helical" evidence="1">
    <location>
        <begin position="217"/>
        <end position="236"/>
    </location>
</feature>
<keyword evidence="1" id="KW-0812">Transmembrane</keyword>
<protein>
    <recommendedName>
        <fullName evidence="4">Cytochrome c assembly protein domain-containing protein</fullName>
    </recommendedName>
</protein>
<dbReference type="EMBL" id="CP040098">
    <property type="protein sequence ID" value="QCQ22585.1"/>
    <property type="molecule type" value="Genomic_DNA"/>
</dbReference>
<feature type="transmembrane region" description="Helical" evidence="1">
    <location>
        <begin position="137"/>
        <end position="159"/>
    </location>
</feature>
<dbReference type="AlphaFoldDB" id="A0A4P8L660"/>
<dbReference type="Proteomes" id="UP000298602">
    <property type="component" value="Chromosome"/>
</dbReference>
<evidence type="ECO:0000256" key="1">
    <source>
        <dbReference type="SAM" id="Phobius"/>
    </source>
</evidence>
<feature type="transmembrane region" description="Helical" evidence="1">
    <location>
        <begin position="12"/>
        <end position="30"/>
    </location>
</feature>
<keyword evidence="1" id="KW-1133">Transmembrane helix</keyword>
<keyword evidence="3" id="KW-1185">Reference proteome</keyword>
<evidence type="ECO:0000313" key="3">
    <source>
        <dbReference type="Proteomes" id="UP000298602"/>
    </source>
</evidence>
<feature type="transmembrane region" description="Helical" evidence="1">
    <location>
        <begin position="42"/>
        <end position="62"/>
    </location>
</feature>
<accession>A0A4P8L660</accession>
<reference evidence="2 3" key="1">
    <citation type="submission" date="2019-05" db="EMBL/GenBank/DDBJ databases">
        <title>The Complete Genome Sequence of the n-alkane-degrading Desulfoglaeba alkanexedens ALDC reveals multiple alkylsuccinate synthase gene clusters.</title>
        <authorList>
            <person name="Callaghan A.V."/>
            <person name="Davidova I.A."/>
            <person name="Duncan K.E."/>
            <person name="Morris B."/>
            <person name="McInerney M.J."/>
        </authorList>
    </citation>
    <scope>NUCLEOTIDE SEQUENCE [LARGE SCALE GENOMIC DNA]</scope>
    <source>
        <strain evidence="2 3">ALDC</strain>
    </source>
</reference>
<dbReference type="KEGG" id="dax:FDQ92_10655"/>
<evidence type="ECO:0008006" key="4">
    <source>
        <dbReference type="Google" id="ProtNLM"/>
    </source>
</evidence>
<reference evidence="2 3" key="2">
    <citation type="submission" date="2019-05" db="EMBL/GenBank/DDBJ databases">
        <authorList>
            <person name="Suflita J.M."/>
            <person name="Marks C.R."/>
        </authorList>
    </citation>
    <scope>NUCLEOTIDE SEQUENCE [LARGE SCALE GENOMIC DNA]</scope>
    <source>
        <strain evidence="2 3">ALDC</strain>
    </source>
</reference>
<feature type="transmembrane region" description="Helical" evidence="1">
    <location>
        <begin position="97"/>
        <end position="117"/>
    </location>
</feature>
<proteinExistence type="predicted"/>
<evidence type="ECO:0000313" key="2">
    <source>
        <dbReference type="EMBL" id="QCQ22585.1"/>
    </source>
</evidence>
<name>A0A4P8L660_9BACT</name>
<keyword evidence="1" id="KW-0472">Membrane</keyword>
<feature type="transmembrane region" description="Helical" evidence="1">
    <location>
        <begin position="243"/>
        <end position="261"/>
    </location>
</feature>
<organism evidence="2 3">
    <name type="scientific">Desulfoglaeba alkanexedens ALDC</name>
    <dbReference type="NCBI Taxonomy" id="980445"/>
    <lineage>
        <taxon>Bacteria</taxon>
        <taxon>Pseudomonadati</taxon>
        <taxon>Thermodesulfobacteriota</taxon>
        <taxon>Syntrophobacteria</taxon>
        <taxon>Syntrophobacterales</taxon>
        <taxon>Syntrophobacteraceae</taxon>
        <taxon>Desulfoglaeba</taxon>
    </lineage>
</organism>